<name>A0A1H0M675_9RHOB</name>
<evidence type="ECO:0000256" key="2">
    <source>
        <dbReference type="ARBA" id="ARBA00022475"/>
    </source>
</evidence>
<feature type="transmembrane region" description="Helical" evidence="7">
    <location>
        <begin position="15"/>
        <end position="40"/>
    </location>
</feature>
<dbReference type="Pfam" id="PF03631">
    <property type="entry name" value="Virul_fac_BrkB"/>
    <property type="match status" value="1"/>
</dbReference>
<dbReference type="PANTHER" id="PTHR30213:SF0">
    <property type="entry name" value="UPF0761 MEMBRANE PROTEIN YIHY"/>
    <property type="match status" value="1"/>
</dbReference>
<proteinExistence type="predicted"/>
<keyword evidence="4 7" id="KW-1133">Transmembrane helix</keyword>
<dbReference type="InterPro" id="IPR017039">
    <property type="entry name" value="Virul_fac_BrkB"/>
</dbReference>
<evidence type="ECO:0000256" key="1">
    <source>
        <dbReference type="ARBA" id="ARBA00004651"/>
    </source>
</evidence>
<evidence type="ECO:0000256" key="4">
    <source>
        <dbReference type="ARBA" id="ARBA00022989"/>
    </source>
</evidence>
<evidence type="ECO:0000313" key="9">
    <source>
        <dbReference type="Proteomes" id="UP000324252"/>
    </source>
</evidence>
<protein>
    <submittedName>
        <fullName evidence="8">Membrane protein</fullName>
    </submittedName>
</protein>
<sequence length="298" mass="31414">MIAIRVWHKAGRDHIGLIAAGVAFYGLLALFPAITALMAISGLMFEPEQVTGQIETVTAFMPRNVARIVLDQAVEVAGSQKGGLGLAALFGLGVALYSASRGVASLIEGMNVAYDEAETRGIVRLTVTRLALTAILLLGLVFGLGATLVLPGILKLLALGPLTDIVIGLTRWAVLLAMTVGGILILYRTAPDRASARWRWLWPGAILACVSWIAASAAFSLYVETFGSYNETFGALAGVIVLLMWLWLSAFVLLFGAEINAEAEAQVRPDSTTGPGMPLGLRGAVKADQLAGPDTRGR</sequence>
<dbReference type="Proteomes" id="UP000324252">
    <property type="component" value="Unassembled WGS sequence"/>
</dbReference>
<keyword evidence="5 7" id="KW-0472">Membrane</keyword>
<feature type="transmembrane region" description="Helical" evidence="7">
    <location>
        <begin position="165"/>
        <end position="188"/>
    </location>
</feature>
<feature type="transmembrane region" description="Helical" evidence="7">
    <location>
        <begin position="235"/>
        <end position="256"/>
    </location>
</feature>
<feature type="transmembrane region" description="Helical" evidence="7">
    <location>
        <begin position="82"/>
        <end position="100"/>
    </location>
</feature>
<evidence type="ECO:0000256" key="7">
    <source>
        <dbReference type="SAM" id="Phobius"/>
    </source>
</evidence>
<accession>A0A1H0M675</accession>
<dbReference type="GO" id="GO:0005886">
    <property type="term" value="C:plasma membrane"/>
    <property type="evidence" value="ECO:0007669"/>
    <property type="project" value="UniProtKB-SubCell"/>
</dbReference>
<evidence type="ECO:0000256" key="5">
    <source>
        <dbReference type="ARBA" id="ARBA00023136"/>
    </source>
</evidence>
<organism evidence="8 9">
    <name type="scientific">Lutimaribacter pacificus</name>
    <dbReference type="NCBI Taxonomy" id="391948"/>
    <lineage>
        <taxon>Bacteria</taxon>
        <taxon>Pseudomonadati</taxon>
        <taxon>Pseudomonadota</taxon>
        <taxon>Alphaproteobacteria</taxon>
        <taxon>Rhodobacterales</taxon>
        <taxon>Roseobacteraceae</taxon>
        <taxon>Lutimaribacter</taxon>
    </lineage>
</organism>
<dbReference type="OrthoDB" id="9781030at2"/>
<feature type="region of interest" description="Disordered" evidence="6">
    <location>
        <begin position="267"/>
        <end position="298"/>
    </location>
</feature>
<dbReference type="PIRSF" id="PIRSF035875">
    <property type="entry name" value="RNase_BN"/>
    <property type="match status" value="1"/>
</dbReference>
<dbReference type="PANTHER" id="PTHR30213">
    <property type="entry name" value="INNER MEMBRANE PROTEIN YHJD"/>
    <property type="match status" value="1"/>
</dbReference>
<gene>
    <name evidence="8" type="ORF">SAMN05444142_10971</name>
</gene>
<comment type="subcellular location">
    <subcellularLocation>
        <location evidence="1">Cell membrane</location>
        <topology evidence="1">Multi-pass membrane protein</topology>
    </subcellularLocation>
</comment>
<evidence type="ECO:0000256" key="6">
    <source>
        <dbReference type="SAM" id="MobiDB-lite"/>
    </source>
</evidence>
<dbReference type="NCBIfam" id="TIGR00765">
    <property type="entry name" value="yihY_not_rbn"/>
    <property type="match status" value="1"/>
</dbReference>
<dbReference type="EMBL" id="FQZZ01000009">
    <property type="protein sequence ID" value="SHK78325.1"/>
    <property type="molecule type" value="Genomic_DNA"/>
</dbReference>
<evidence type="ECO:0000256" key="3">
    <source>
        <dbReference type="ARBA" id="ARBA00022692"/>
    </source>
</evidence>
<evidence type="ECO:0000313" key="8">
    <source>
        <dbReference type="EMBL" id="SHK78325.1"/>
    </source>
</evidence>
<reference evidence="8 9" key="1">
    <citation type="submission" date="2016-11" db="EMBL/GenBank/DDBJ databases">
        <authorList>
            <person name="Varghese N."/>
            <person name="Submissions S."/>
        </authorList>
    </citation>
    <scope>NUCLEOTIDE SEQUENCE [LARGE SCALE GENOMIC DNA]</scope>
    <source>
        <strain evidence="8 9">DSM 29620</strain>
    </source>
</reference>
<keyword evidence="2" id="KW-1003">Cell membrane</keyword>
<dbReference type="AlphaFoldDB" id="A0A1H0M675"/>
<keyword evidence="3 7" id="KW-0812">Transmembrane</keyword>
<feature type="transmembrane region" description="Helical" evidence="7">
    <location>
        <begin position="130"/>
        <end position="153"/>
    </location>
</feature>
<keyword evidence="9" id="KW-1185">Reference proteome</keyword>
<feature type="transmembrane region" description="Helical" evidence="7">
    <location>
        <begin position="200"/>
        <end position="223"/>
    </location>
</feature>